<protein>
    <submittedName>
        <fullName evidence="2">Uncharacterized protein</fullName>
    </submittedName>
</protein>
<feature type="transmembrane region" description="Helical" evidence="1">
    <location>
        <begin position="7"/>
        <end position="29"/>
    </location>
</feature>
<keyword evidence="1" id="KW-0812">Transmembrane</keyword>
<dbReference type="Proteomes" id="UP001596058">
    <property type="component" value="Unassembled WGS sequence"/>
</dbReference>
<evidence type="ECO:0000313" key="3">
    <source>
        <dbReference type="Proteomes" id="UP001596058"/>
    </source>
</evidence>
<feature type="transmembrane region" description="Helical" evidence="1">
    <location>
        <begin position="35"/>
        <end position="55"/>
    </location>
</feature>
<dbReference type="EMBL" id="JBHSPA010000011">
    <property type="protein sequence ID" value="MFC5823813.1"/>
    <property type="molecule type" value="Genomic_DNA"/>
</dbReference>
<reference evidence="3" key="1">
    <citation type="journal article" date="2019" name="Int. J. Syst. Evol. Microbiol.">
        <title>The Global Catalogue of Microorganisms (GCM) 10K type strain sequencing project: providing services to taxonomists for standard genome sequencing and annotation.</title>
        <authorList>
            <consortium name="The Broad Institute Genomics Platform"/>
            <consortium name="The Broad Institute Genome Sequencing Center for Infectious Disease"/>
            <person name="Wu L."/>
            <person name="Ma J."/>
        </authorList>
    </citation>
    <scope>NUCLEOTIDE SEQUENCE [LARGE SCALE GENOMIC DNA]</scope>
    <source>
        <strain evidence="3">CCUG 53903</strain>
    </source>
</reference>
<keyword evidence="1" id="KW-1133">Transmembrane helix</keyword>
<gene>
    <name evidence="2" type="ORF">ACFPZ3_08140</name>
</gene>
<accession>A0ABW1CDP3</accession>
<comment type="caution">
    <text evidence="2">The sequence shown here is derived from an EMBL/GenBank/DDBJ whole genome shotgun (WGS) entry which is preliminary data.</text>
</comment>
<dbReference type="RefSeq" id="WP_379513344.1">
    <property type="nucleotide sequence ID" value="NZ_JBHSPA010000011.1"/>
</dbReference>
<evidence type="ECO:0000313" key="2">
    <source>
        <dbReference type="EMBL" id="MFC5823813.1"/>
    </source>
</evidence>
<proteinExistence type="predicted"/>
<dbReference type="PROSITE" id="PS51257">
    <property type="entry name" value="PROKAR_LIPOPROTEIN"/>
    <property type="match status" value="1"/>
</dbReference>
<keyword evidence="1" id="KW-0472">Membrane</keyword>
<name>A0ABW1CDP3_9ACTN</name>
<evidence type="ECO:0000256" key="1">
    <source>
        <dbReference type="SAM" id="Phobius"/>
    </source>
</evidence>
<keyword evidence="3" id="KW-1185">Reference proteome</keyword>
<sequence length="79" mass="8187">MTGRNVCLTIGAVILIFAGCGALVVGSAVDIGKVIALAIVGVGFMVGAVALAIGVDNRRRRRPQQLKDRSTHPGYGVRL</sequence>
<organism evidence="2 3">
    <name type="scientific">Nonomuraea insulae</name>
    <dbReference type="NCBI Taxonomy" id="1616787"/>
    <lineage>
        <taxon>Bacteria</taxon>
        <taxon>Bacillati</taxon>
        <taxon>Actinomycetota</taxon>
        <taxon>Actinomycetes</taxon>
        <taxon>Streptosporangiales</taxon>
        <taxon>Streptosporangiaceae</taxon>
        <taxon>Nonomuraea</taxon>
    </lineage>
</organism>